<sequence>MTASKTAKKKFTVTLAAATSAETSTNTPAHAPLIPSDKQGVQSSTQSGTTFKYQFPPPSKEIIDNVAKSLLDVPELYQNVLNIMNKMALPPPFVEKPASQFNDASSSKTFASGSNANTQPIASVSVDNGKGVDRVTKVIASSLSPKATVSAVLSSKTGPAMASAETNSSSKSAKTKARKAPLSLKDQQEEINATAASCLTASRATASTLKASTTTGTKSTPVTTPSSALSSKNSASSTASPQASLSFTSTTMPSNVPKPAAKASPKKKKTSKGKKAMLPAGKTSGVQTTTCSKGQRKRRKQKEKRAAEIVRKMTFGLNRFATSPLLSGESFAFPTADTMEPQLPLGSCGQALDGMKLQRELLIRNSFLNENFALETAAHLQRELAKHKSAMATATTPKERTYANILMNNTEFMTAYHEYNVSQMAEFLKVKNPLKKQPMVKEQASSADGTVDVAESTSSTSSTSVLATTWNKENVSTTASAPPNPKLFSIDTAPSSLPPATVIQGNTDAATLRLPSFVVSSIDIAPSAPVVGPSTPPLPGKLTTPTKPILRTVSQFEDIILPSEPYILTPSLAGGLPLKRKAGVLSLPSAPDSEAAQNTTTLRKVGKNEGDPDYVLSSNESGGESKPKSDSEPGPGLEIDSESQPKDDTDAEAVNRAQPRQRLSWGVEWIKEIPKDAILSPELTDTTEKMDTEEESATDPMDVVDATDEAEEIKATDVAKGNMATDVAKGNMAADTVDKIKAAVSAEGVKAADLAMVLKSTDPISGEAFNDIEPTLEQMTKKQQTEIRQVFKDHKKDEKKAFWLEVNDPVVPVPLAMIDSNRVPQDELLSNPKIHYIKSEPSPTLFINNLIAKRVRAQDLANIFSNFFDPPKDIEVKGTIRYMNAGRMKGRAYIYFPNVEKAKEARERVNGYILHGQPMVIMYGNQPQNTQKNAHNASDQDVGRGKRQASGNGDVIAKVKDTQKETVFKK</sequence>
<dbReference type="GO" id="GO:0005689">
    <property type="term" value="C:U12-type spliceosomal complex"/>
    <property type="evidence" value="ECO:0007669"/>
    <property type="project" value="TreeGrafter"/>
</dbReference>
<dbReference type="Gene3D" id="3.30.70.330">
    <property type="match status" value="1"/>
</dbReference>
<accession>A0A9P6U7C3</accession>
<proteinExistence type="predicted"/>
<evidence type="ECO:0000256" key="3">
    <source>
        <dbReference type="SAM" id="MobiDB-lite"/>
    </source>
</evidence>
<dbReference type="SMART" id="SM00360">
    <property type="entry name" value="RRM"/>
    <property type="match status" value="1"/>
</dbReference>
<feature type="region of interest" description="Disordered" evidence="3">
    <location>
        <begin position="153"/>
        <end position="188"/>
    </location>
</feature>
<dbReference type="AlphaFoldDB" id="A0A9P6U7C3"/>
<evidence type="ECO:0000313" key="5">
    <source>
        <dbReference type="EMBL" id="KAG0262790.1"/>
    </source>
</evidence>
<feature type="compositionally biased region" description="Low complexity" evidence="3">
    <location>
        <begin position="18"/>
        <end position="29"/>
    </location>
</feature>
<feature type="region of interest" description="Disordered" evidence="3">
    <location>
        <begin position="441"/>
        <end position="465"/>
    </location>
</feature>
<feature type="compositionally biased region" description="Basic residues" evidence="3">
    <location>
        <begin position="264"/>
        <end position="275"/>
    </location>
</feature>
<feature type="compositionally biased region" description="Basic residues" evidence="3">
    <location>
        <begin position="294"/>
        <end position="303"/>
    </location>
</feature>
<dbReference type="SUPFAM" id="SSF54928">
    <property type="entry name" value="RNA-binding domain, RBD"/>
    <property type="match status" value="1"/>
</dbReference>
<feature type="region of interest" description="Disordered" evidence="3">
    <location>
        <begin position="588"/>
        <end position="659"/>
    </location>
</feature>
<dbReference type="GO" id="GO:0097157">
    <property type="term" value="F:pre-mRNA intronic binding"/>
    <property type="evidence" value="ECO:0007669"/>
    <property type="project" value="TreeGrafter"/>
</dbReference>
<dbReference type="InterPro" id="IPR035979">
    <property type="entry name" value="RBD_domain_sf"/>
</dbReference>
<dbReference type="InterPro" id="IPR000504">
    <property type="entry name" value="RRM_dom"/>
</dbReference>
<dbReference type="Pfam" id="PF00076">
    <property type="entry name" value="RRM_1"/>
    <property type="match status" value="1"/>
</dbReference>
<dbReference type="PANTHER" id="PTHR16105">
    <property type="entry name" value="RNA-BINDING REGION-CONTAINING PROTEIN 3"/>
    <property type="match status" value="1"/>
</dbReference>
<feature type="compositionally biased region" description="Polar residues" evidence="3">
    <location>
        <begin position="241"/>
        <end position="254"/>
    </location>
</feature>
<dbReference type="Proteomes" id="UP000726737">
    <property type="component" value="Unassembled WGS sequence"/>
</dbReference>
<dbReference type="OrthoDB" id="277802at2759"/>
<feature type="domain" description="RRM" evidence="4">
    <location>
        <begin position="843"/>
        <end position="926"/>
    </location>
</feature>
<dbReference type="InterPro" id="IPR012677">
    <property type="entry name" value="Nucleotide-bd_a/b_plait_sf"/>
</dbReference>
<evidence type="ECO:0000259" key="4">
    <source>
        <dbReference type="PROSITE" id="PS50102"/>
    </source>
</evidence>
<dbReference type="EMBL" id="JAAAJA010000089">
    <property type="protein sequence ID" value="KAG0262790.1"/>
    <property type="molecule type" value="Genomic_DNA"/>
</dbReference>
<dbReference type="GO" id="GO:0030626">
    <property type="term" value="F:U12 snRNA binding"/>
    <property type="evidence" value="ECO:0007669"/>
    <property type="project" value="TreeGrafter"/>
</dbReference>
<organism evidence="5 6">
    <name type="scientific">Mortierella polycephala</name>
    <dbReference type="NCBI Taxonomy" id="41804"/>
    <lineage>
        <taxon>Eukaryota</taxon>
        <taxon>Fungi</taxon>
        <taxon>Fungi incertae sedis</taxon>
        <taxon>Mucoromycota</taxon>
        <taxon>Mortierellomycotina</taxon>
        <taxon>Mortierellomycetes</taxon>
        <taxon>Mortierellales</taxon>
        <taxon>Mortierellaceae</taxon>
        <taxon>Mortierella</taxon>
    </lineage>
</organism>
<feature type="compositionally biased region" description="Low complexity" evidence="3">
    <location>
        <begin position="207"/>
        <end position="240"/>
    </location>
</feature>
<feature type="compositionally biased region" description="Low complexity" evidence="3">
    <location>
        <begin position="162"/>
        <end position="172"/>
    </location>
</feature>
<protein>
    <recommendedName>
        <fullName evidence="4">RRM domain-containing protein</fullName>
    </recommendedName>
</protein>
<dbReference type="PROSITE" id="PS50102">
    <property type="entry name" value="RRM"/>
    <property type="match status" value="1"/>
</dbReference>
<dbReference type="GO" id="GO:0000398">
    <property type="term" value="P:mRNA splicing, via spliceosome"/>
    <property type="evidence" value="ECO:0007669"/>
    <property type="project" value="TreeGrafter"/>
</dbReference>
<evidence type="ECO:0000256" key="1">
    <source>
        <dbReference type="ARBA" id="ARBA00022884"/>
    </source>
</evidence>
<keyword evidence="6" id="KW-1185">Reference proteome</keyword>
<feature type="region of interest" description="Disordered" evidence="3">
    <location>
        <begin position="207"/>
        <end position="305"/>
    </location>
</feature>
<reference evidence="5" key="1">
    <citation type="journal article" date="2020" name="Fungal Divers.">
        <title>Resolving the Mortierellaceae phylogeny through synthesis of multi-gene phylogenetics and phylogenomics.</title>
        <authorList>
            <person name="Vandepol N."/>
            <person name="Liber J."/>
            <person name="Desiro A."/>
            <person name="Na H."/>
            <person name="Kennedy M."/>
            <person name="Barry K."/>
            <person name="Grigoriev I.V."/>
            <person name="Miller A.N."/>
            <person name="O'Donnell K."/>
            <person name="Stajich J.E."/>
            <person name="Bonito G."/>
        </authorList>
    </citation>
    <scope>NUCLEOTIDE SEQUENCE</scope>
    <source>
        <strain evidence="5">KOD948</strain>
    </source>
</reference>
<keyword evidence="1 2" id="KW-0694">RNA-binding</keyword>
<name>A0A9P6U7C3_9FUNG</name>
<dbReference type="InterPro" id="IPR045164">
    <property type="entry name" value="RBM41/RNPC3"/>
</dbReference>
<feature type="region of interest" description="Disordered" evidence="3">
    <location>
        <begin position="927"/>
        <end position="970"/>
    </location>
</feature>
<comment type="caution">
    <text evidence="5">The sequence shown here is derived from an EMBL/GenBank/DDBJ whole genome shotgun (WGS) entry which is preliminary data.</text>
</comment>
<evidence type="ECO:0000313" key="6">
    <source>
        <dbReference type="Proteomes" id="UP000726737"/>
    </source>
</evidence>
<feature type="compositionally biased region" description="Polar residues" evidence="3">
    <location>
        <begin position="927"/>
        <end position="939"/>
    </location>
</feature>
<dbReference type="PANTHER" id="PTHR16105:SF0">
    <property type="entry name" value="RNA-BINDING REGION-CONTAINING PROTEIN 3"/>
    <property type="match status" value="1"/>
</dbReference>
<feature type="compositionally biased region" description="Polar residues" evidence="3">
    <location>
        <begin position="284"/>
        <end position="293"/>
    </location>
</feature>
<evidence type="ECO:0000256" key="2">
    <source>
        <dbReference type="PROSITE-ProRule" id="PRU00176"/>
    </source>
</evidence>
<feature type="compositionally biased region" description="Polar residues" evidence="3">
    <location>
        <begin position="39"/>
        <end position="52"/>
    </location>
</feature>
<feature type="region of interest" description="Disordered" evidence="3">
    <location>
        <begin position="18"/>
        <end position="53"/>
    </location>
</feature>
<gene>
    <name evidence="5" type="ORF">BG011_009711</name>
</gene>
<feature type="compositionally biased region" description="Basic and acidic residues" evidence="3">
    <location>
        <begin position="957"/>
        <end position="970"/>
    </location>
</feature>